<feature type="compositionally biased region" description="Acidic residues" evidence="1">
    <location>
        <begin position="246"/>
        <end position="303"/>
    </location>
</feature>
<feature type="compositionally biased region" description="Basic and acidic residues" evidence="1">
    <location>
        <begin position="737"/>
        <end position="748"/>
    </location>
</feature>
<feature type="compositionally biased region" description="Polar residues" evidence="1">
    <location>
        <begin position="520"/>
        <end position="536"/>
    </location>
</feature>
<feature type="compositionally biased region" description="Polar residues" evidence="1">
    <location>
        <begin position="381"/>
        <end position="391"/>
    </location>
</feature>
<sequence length="800" mass="86923">MRNVEKGATFDVARAVVDAGLAPRVTQDKENPSAVDDTTQSITENELGDGQVALAASHVLEGVETPAAPNKAKALPADPTANPSPARPRLEVYRPHFADTVYKDASVSTSSDTAAACRRESLDEGSPPSEAKSPPSSADPDTAHAPSCRAVDEIEAAATDRARPSRGELEGDHPEEEQEEYEAQGYEDEPDEYEEQNEYPEEDGCAYEEEQYGEECDDEEYEEQEEYEEEDYAEQEELDGERREDEDYDEECEDEDCDEEYEYEVYETEGGEEEEIPVEQDDREEQEDAREQEDAQEQEETAESEAAPAPRDEPESAVTEEPPRSSSTTNASSTASGSQPLSVAGTSSVTAVPTEDDTSATKKATSTRSSSPAKSTPTSSNAALPTATESLHVTVKSSSTSSSAERPSEALAKTSTTPSTRASTAYATSAATITPAVDVESGARGSLMSKGDKYGVQSAKPDKRSARQDTPEEQARRDFRNSVSELLMRTDRAAKDVAELQRRTTAAKAPSAEASPASRNALTSSTHPSEPASLSTKVVPPASQPVLPQSKPTKTRHMDSGKEPSKRAPSPEPLKSARESWRCTPPPPKVNPAPELASQPEYGTATVLGRYSAPSRSRREKSRERPHSWGPDVVYAPSAGASTARAHGGSLQKESSWRSSYPLHVSTPTGRSSSNHSVAPAQDKRKIGSDTHCLLDLVSKPALYDGPGRVHVPSNNADSYVQHLMYRELLRSDRKRSINRDLSERTPASHESYPSGSSRDTQQSATWQSKKKCSNCRRDVWTYDEARKKACASCGTRRDQ</sequence>
<feature type="compositionally biased region" description="Low complexity" evidence="1">
    <location>
        <begin position="325"/>
        <end position="338"/>
    </location>
</feature>
<feature type="compositionally biased region" description="Low complexity" evidence="1">
    <location>
        <begin position="361"/>
        <end position="380"/>
    </location>
</feature>
<feature type="compositionally biased region" description="Low complexity" evidence="1">
    <location>
        <begin position="412"/>
        <end position="427"/>
    </location>
</feature>
<feature type="compositionally biased region" description="Polar residues" evidence="1">
    <location>
        <begin position="752"/>
        <end position="768"/>
    </location>
</feature>
<feature type="region of interest" description="Disordered" evidence="1">
    <location>
        <begin position="737"/>
        <end position="775"/>
    </location>
</feature>
<feature type="compositionally biased region" description="Basic and acidic residues" evidence="1">
    <location>
        <begin position="556"/>
        <end position="566"/>
    </location>
</feature>
<feature type="compositionally biased region" description="Basic and acidic residues" evidence="1">
    <location>
        <begin position="460"/>
        <end position="480"/>
    </location>
</feature>
<dbReference type="EMBL" id="VDMD01000003">
    <property type="protein sequence ID" value="TRM67179.1"/>
    <property type="molecule type" value="Genomic_DNA"/>
</dbReference>
<feature type="compositionally biased region" description="Basic and acidic residues" evidence="1">
    <location>
        <begin position="488"/>
        <end position="502"/>
    </location>
</feature>
<proteinExistence type="predicted"/>
<dbReference type="STRING" id="97359.A0A550CR09"/>
<feature type="compositionally biased region" description="Basic and acidic residues" evidence="1">
    <location>
        <begin position="88"/>
        <end position="97"/>
    </location>
</feature>
<feature type="compositionally biased region" description="Low complexity" evidence="1">
    <location>
        <begin position="506"/>
        <end position="518"/>
    </location>
</feature>
<accession>A0A550CR09</accession>
<comment type="caution">
    <text evidence="2">The sequence shown here is derived from an EMBL/GenBank/DDBJ whole genome shotgun (WGS) entry which is preliminary data.</text>
</comment>
<feature type="compositionally biased region" description="Low complexity" evidence="1">
    <location>
        <begin position="126"/>
        <end position="147"/>
    </location>
</feature>
<evidence type="ECO:0000313" key="3">
    <source>
        <dbReference type="Proteomes" id="UP000320762"/>
    </source>
</evidence>
<protein>
    <submittedName>
        <fullName evidence="2">Uncharacterized protein</fullName>
    </submittedName>
</protein>
<feature type="compositionally biased region" description="Low complexity" evidence="1">
    <location>
        <begin position="104"/>
        <end position="116"/>
    </location>
</feature>
<dbReference type="AlphaFoldDB" id="A0A550CR09"/>
<feature type="region of interest" description="Disordered" evidence="1">
    <location>
        <begin position="440"/>
        <end position="685"/>
    </location>
</feature>
<reference evidence="2 3" key="1">
    <citation type="journal article" date="2019" name="New Phytol.">
        <title>Comparative genomics reveals unique wood-decay strategies and fruiting body development in the Schizophyllaceae.</title>
        <authorList>
            <person name="Almasi E."/>
            <person name="Sahu N."/>
            <person name="Krizsan K."/>
            <person name="Balint B."/>
            <person name="Kovacs G.M."/>
            <person name="Kiss B."/>
            <person name="Cseklye J."/>
            <person name="Drula E."/>
            <person name="Henrissat B."/>
            <person name="Nagy I."/>
            <person name="Chovatia M."/>
            <person name="Adam C."/>
            <person name="LaButti K."/>
            <person name="Lipzen A."/>
            <person name="Riley R."/>
            <person name="Grigoriev I.V."/>
            <person name="Nagy L.G."/>
        </authorList>
    </citation>
    <scope>NUCLEOTIDE SEQUENCE [LARGE SCALE GENOMIC DNA]</scope>
    <source>
        <strain evidence="2 3">NL-1724</strain>
    </source>
</reference>
<evidence type="ECO:0000313" key="2">
    <source>
        <dbReference type="EMBL" id="TRM67179.1"/>
    </source>
</evidence>
<feature type="compositionally biased region" description="Acidic residues" evidence="1">
    <location>
        <begin position="173"/>
        <end position="239"/>
    </location>
</feature>
<feature type="region of interest" description="Disordered" evidence="1">
    <location>
        <begin position="19"/>
        <end position="427"/>
    </location>
</feature>
<evidence type="ECO:0000256" key="1">
    <source>
        <dbReference type="SAM" id="MobiDB-lite"/>
    </source>
</evidence>
<keyword evidence="3" id="KW-1185">Reference proteome</keyword>
<feature type="compositionally biased region" description="Polar residues" evidence="1">
    <location>
        <begin position="666"/>
        <end position="677"/>
    </location>
</feature>
<feature type="compositionally biased region" description="Low complexity" evidence="1">
    <location>
        <begin position="66"/>
        <end position="79"/>
    </location>
</feature>
<organism evidence="2 3">
    <name type="scientific">Schizophyllum amplum</name>
    <dbReference type="NCBI Taxonomy" id="97359"/>
    <lineage>
        <taxon>Eukaryota</taxon>
        <taxon>Fungi</taxon>
        <taxon>Dikarya</taxon>
        <taxon>Basidiomycota</taxon>
        <taxon>Agaricomycotina</taxon>
        <taxon>Agaricomycetes</taxon>
        <taxon>Agaricomycetidae</taxon>
        <taxon>Agaricales</taxon>
        <taxon>Schizophyllaceae</taxon>
        <taxon>Schizophyllum</taxon>
    </lineage>
</organism>
<feature type="compositionally biased region" description="Basic and acidic residues" evidence="1">
    <location>
        <begin position="158"/>
        <end position="172"/>
    </location>
</feature>
<name>A0A550CR09_9AGAR</name>
<gene>
    <name evidence="2" type="ORF">BD626DRAFT_484981</name>
</gene>
<dbReference type="Proteomes" id="UP000320762">
    <property type="component" value="Unassembled WGS sequence"/>
</dbReference>
<feature type="compositionally biased region" description="Polar residues" evidence="1">
    <location>
        <begin position="339"/>
        <end position="351"/>
    </location>
</feature>